<comment type="similarity">
    <text evidence="2 7">Belongs to the EPSP synthase family.</text>
</comment>
<feature type="binding site" evidence="7">
    <location>
        <position position="21"/>
    </location>
    <ligand>
        <name>3-phosphoshikimate</name>
        <dbReference type="ChEBI" id="CHEBI:145989"/>
    </ligand>
</feature>
<evidence type="ECO:0000256" key="7">
    <source>
        <dbReference type="HAMAP-Rule" id="MF_00210"/>
    </source>
</evidence>
<dbReference type="PIRSF" id="PIRSF000505">
    <property type="entry name" value="EPSPS"/>
    <property type="match status" value="1"/>
</dbReference>
<dbReference type="PATRIC" id="fig|1122985.7.peg.853"/>
<feature type="binding site" evidence="7">
    <location>
        <position position="97"/>
    </location>
    <ligand>
        <name>phosphoenolpyruvate</name>
        <dbReference type="ChEBI" id="CHEBI:58702"/>
    </ligand>
</feature>
<feature type="domain" description="Enolpyruvate transferase" evidence="8">
    <location>
        <begin position="61"/>
        <end position="405"/>
    </location>
</feature>
<feature type="active site" description="Proton acceptor" evidence="7">
    <location>
        <position position="296"/>
    </location>
</feature>
<dbReference type="EC" id="2.5.1.19" evidence="7"/>
<dbReference type="eggNOG" id="COG0128">
    <property type="taxonomic scope" value="Bacteria"/>
</dbReference>
<dbReference type="GO" id="GO:0008652">
    <property type="term" value="P:amino acid biosynthetic process"/>
    <property type="evidence" value="ECO:0007669"/>
    <property type="project" value="UniProtKB-KW"/>
</dbReference>
<evidence type="ECO:0000256" key="6">
    <source>
        <dbReference type="ARBA" id="ARBA00044633"/>
    </source>
</evidence>
<dbReference type="InterPro" id="IPR036968">
    <property type="entry name" value="Enolpyruvate_Tfrase_sf"/>
</dbReference>
<organism evidence="9 10">
    <name type="scientific">Hoylesella loescheii DSM 19665 = JCM 12249 = ATCC 15930</name>
    <dbReference type="NCBI Taxonomy" id="1122985"/>
    <lineage>
        <taxon>Bacteria</taxon>
        <taxon>Pseudomonadati</taxon>
        <taxon>Bacteroidota</taxon>
        <taxon>Bacteroidia</taxon>
        <taxon>Bacteroidales</taxon>
        <taxon>Prevotellaceae</taxon>
        <taxon>Hoylesella</taxon>
    </lineage>
</organism>
<keyword evidence="3 7" id="KW-0028">Amino-acid biosynthesis</keyword>
<dbReference type="HOGENOM" id="CLU_024321_0_0_10"/>
<dbReference type="GO" id="GO:0005737">
    <property type="term" value="C:cytoplasm"/>
    <property type="evidence" value="ECO:0007669"/>
    <property type="project" value="UniProtKB-SubCell"/>
</dbReference>
<feature type="binding site" evidence="7">
    <location>
        <position position="296"/>
    </location>
    <ligand>
        <name>3-phosphoshikimate</name>
        <dbReference type="ChEBI" id="CHEBI:145989"/>
    </ligand>
</feature>
<feature type="binding site" evidence="7">
    <location>
        <position position="145"/>
    </location>
    <ligand>
        <name>3-phosphoshikimate</name>
        <dbReference type="ChEBI" id="CHEBI:145989"/>
    </ligand>
</feature>
<comment type="subcellular location">
    <subcellularLocation>
        <location evidence="7">Cytoplasm</location>
    </subcellularLocation>
</comment>
<reference evidence="9 10" key="1">
    <citation type="submission" date="2013-08" db="EMBL/GenBank/DDBJ databases">
        <authorList>
            <person name="Weinstock G."/>
            <person name="Sodergren E."/>
            <person name="Wylie T."/>
            <person name="Fulton L."/>
            <person name="Fulton R."/>
            <person name="Fronick C."/>
            <person name="O'Laughlin M."/>
            <person name="Godfrey J."/>
            <person name="Miner T."/>
            <person name="Herter B."/>
            <person name="Appelbaum E."/>
            <person name="Cordes M."/>
            <person name="Lek S."/>
            <person name="Wollam A."/>
            <person name="Pepin K.H."/>
            <person name="Palsikar V.B."/>
            <person name="Mitreva M."/>
            <person name="Wilson R.K."/>
        </authorList>
    </citation>
    <scope>NUCLEOTIDE SEQUENCE [LARGE SCALE GENOMIC DNA]</scope>
    <source>
        <strain evidence="9 10">ATCC 15930</strain>
    </source>
</reference>
<feature type="binding site" evidence="7">
    <location>
        <position position="145"/>
    </location>
    <ligand>
        <name>phosphoenolpyruvate</name>
        <dbReference type="ChEBI" id="CHEBI:58702"/>
    </ligand>
</feature>
<comment type="function">
    <text evidence="7">Catalyzes the transfer of the enolpyruvyl moiety of phosphoenolpyruvate (PEP) to the 5-hydroxyl of shikimate-3-phosphate (S3P) to produce enolpyruvyl shikimate-3-phosphate and inorganic phosphate.</text>
</comment>
<evidence type="ECO:0000256" key="3">
    <source>
        <dbReference type="ARBA" id="ARBA00022605"/>
    </source>
</evidence>
<evidence type="ECO:0000256" key="1">
    <source>
        <dbReference type="ARBA" id="ARBA00004811"/>
    </source>
</evidence>
<feature type="binding site" evidence="7">
    <location>
        <position position="327"/>
    </location>
    <ligand>
        <name>phosphoenolpyruvate</name>
        <dbReference type="ChEBI" id="CHEBI:58702"/>
    </ligand>
</feature>
<dbReference type="GO" id="GO:0009073">
    <property type="term" value="P:aromatic amino acid family biosynthetic process"/>
    <property type="evidence" value="ECO:0007669"/>
    <property type="project" value="UniProtKB-KW"/>
</dbReference>
<feature type="binding site" evidence="7">
    <location>
        <position position="323"/>
    </location>
    <ligand>
        <name>3-phosphoshikimate</name>
        <dbReference type="ChEBI" id="CHEBI:145989"/>
    </ligand>
</feature>
<dbReference type="HAMAP" id="MF_00210">
    <property type="entry name" value="EPSP_synth"/>
    <property type="match status" value="1"/>
</dbReference>
<accession>A0A069QJV9</accession>
<evidence type="ECO:0000256" key="5">
    <source>
        <dbReference type="ARBA" id="ARBA00023141"/>
    </source>
</evidence>
<comment type="caution">
    <text evidence="7">Lacks conserved residue(s) required for the propagation of feature annotation.</text>
</comment>
<comment type="subunit">
    <text evidence="7">Monomer.</text>
</comment>
<dbReference type="RefSeq" id="WP_018968396.1">
    <property type="nucleotide sequence ID" value="NZ_KB899227.1"/>
</dbReference>
<dbReference type="InterPro" id="IPR006264">
    <property type="entry name" value="EPSP_synthase"/>
</dbReference>
<gene>
    <name evidence="7" type="primary">aroA</name>
    <name evidence="9" type="ORF">HMPREF1991_00826</name>
</gene>
<dbReference type="PANTHER" id="PTHR21090:SF5">
    <property type="entry name" value="PENTAFUNCTIONAL AROM POLYPEPTIDE"/>
    <property type="match status" value="1"/>
</dbReference>
<feature type="binding site" evidence="7">
    <location>
        <position position="22"/>
    </location>
    <ligand>
        <name>3-phosphoshikimate</name>
        <dbReference type="ChEBI" id="CHEBI:145989"/>
    </ligand>
</feature>
<evidence type="ECO:0000256" key="4">
    <source>
        <dbReference type="ARBA" id="ARBA00022679"/>
    </source>
</evidence>
<comment type="catalytic activity">
    <reaction evidence="6">
        <text>3-phosphoshikimate + phosphoenolpyruvate = 5-O-(1-carboxyvinyl)-3-phosphoshikimate + phosphate</text>
        <dbReference type="Rhea" id="RHEA:21256"/>
        <dbReference type="ChEBI" id="CHEBI:43474"/>
        <dbReference type="ChEBI" id="CHEBI:57701"/>
        <dbReference type="ChEBI" id="CHEBI:58702"/>
        <dbReference type="ChEBI" id="CHEBI:145989"/>
        <dbReference type="EC" id="2.5.1.19"/>
    </reaction>
    <physiologicalReaction direction="left-to-right" evidence="6">
        <dbReference type="Rhea" id="RHEA:21257"/>
    </physiologicalReaction>
</comment>
<dbReference type="InterPro" id="IPR023193">
    <property type="entry name" value="EPSP_synthase_CS"/>
</dbReference>
<feature type="binding site" evidence="7">
    <location>
        <position position="69"/>
    </location>
    <ligand>
        <name>phosphoenolpyruvate</name>
        <dbReference type="ChEBI" id="CHEBI:58702"/>
    </ligand>
</feature>
<feature type="binding site" evidence="7">
    <location>
        <position position="26"/>
    </location>
    <ligand>
        <name>3-phosphoshikimate</name>
        <dbReference type="ChEBI" id="CHEBI:145989"/>
    </ligand>
</feature>
<keyword evidence="10" id="KW-1185">Reference proteome</keyword>
<feature type="binding site" evidence="7">
    <location>
        <position position="143"/>
    </location>
    <ligand>
        <name>3-phosphoshikimate</name>
        <dbReference type="ChEBI" id="CHEBI:145989"/>
    </ligand>
</feature>
<dbReference type="InterPro" id="IPR001986">
    <property type="entry name" value="Enolpyruvate_Tfrase_dom"/>
</dbReference>
<comment type="pathway">
    <text evidence="1 7">Metabolic intermediate biosynthesis; chorismate biosynthesis; chorismate from D-erythrose 4-phosphate and phosphoenolpyruvate: step 6/7.</text>
</comment>
<evidence type="ECO:0000256" key="2">
    <source>
        <dbReference type="ARBA" id="ARBA00009948"/>
    </source>
</evidence>
<feature type="binding site" evidence="7">
    <location>
        <position position="171"/>
    </location>
    <ligand>
        <name>3-phosphoshikimate</name>
        <dbReference type="ChEBI" id="CHEBI:145989"/>
    </ligand>
</feature>
<evidence type="ECO:0000313" key="10">
    <source>
        <dbReference type="Proteomes" id="UP000027442"/>
    </source>
</evidence>
<feature type="binding site" evidence="7">
    <location>
        <position position="21"/>
    </location>
    <ligand>
        <name>phosphoenolpyruvate</name>
        <dbReference type="ChEBI" id="CHEBI:58702"/>
    </ligand>
</feature>
<dbReference type="EMBL" id="JNGW01000030">
    <property type="protein sequence ID" value="KDR53100.1"/>
    <property type="molecule type" value="Genomic_DNA"/>
</dbReference>
<sequence length="415" mass="46390">MQYSIVAPEKLRVVVTLPASKSISNRALIMHALSGRPILPQNLSNCDDTRVMVRALTDMPKNIDVRAAGTAMRFMTAYLSCRKGEHTLTGTQRMRQRPIKPLVEALRYLGAKIEYEAKDGYPPIRIYGKPLEGGNVEMPGGISSQFISALLMIGPSLKKGLELKMTGQIASRPYIDLTLCMMREYGAKAEWTDIDAISVKPGQYNVGQYSIESDWSAASYWYEMVALSNDPDATIELEGLSENSKQGDSVVRHIFSLLGVKTVFSKHPAGQLTKVTLKKLRTRLPKLEYDFVNSPDLAQTLVVTCAMMGVPFYFKGLSSLRIKETDRIEALKKEMAKLGFVLREMGEGELAWDGMRCRPSDEAIDTYEDHRMALAFAPVALVNKEVKINQPGVVSKSYPQFWSDLRQSGFEINER</sequence>
<dbReference type="Gene3D" id="3.65.10.10">
    <property type="entry name" value="Enolpyruvate transferase domain"/>
    <property type="match status" value="3"/>
</dbReference>
<keyword evidence="7" id="KW-0963">Cytoplasm</keyword>
<name>A0A069QJV9_HOYLO</name>
<dbReference type="Pfam" id="PF00275">
    <property type="entry name" value="EPSP_synthase"/>
    <property type="match status" value="2"/>
</dbReference>
<feature type="binding site" evidence="7">
    <location>
        <position position="396"/>
    </location>
    <ligand>
        <name>phosphoenolpyruvate</name>
        <dbReference type="ChEBI" id="CHEBI:58702"/>
    </ligand>
</feature>
<evidence type="ECO:0000313" key="9">
    <source>
        <dbReference type="EMBL" id="KDR53100.1"/>
    </source>
</evidence>
<feature type="domain" description="Enolpyruvate transferase" evidence="8">
    <location>
        <begin position="8"/>
        <end position="60"/>
    </location>
</feature>
<dbReference type="GO" id="GO:0003866">
    <property type="term" value="F:3-phosphoshikimate 1-carboxyvinyltransferase activity"/>
    <property type="evidence" value="ECO:0007669"/>
    <property type="project" value="UniProtKB-UniRule"/>
</dbReference>
<dbReference type="AlphaFoldDB" id="A0A069QJV9"/>
<feature type="binding site" evidence="7">
    <location>
        <position position="144"/>
    </location>
    <ligand>
        <name>3-phosphoshikimate</name>
        <dbReference type="ChEBI" id="CHEBI:145989"/>
    </ligand>
</feature>
<dbReference type="SUPFAM" id="SSF55205">
    <property type="entry name" value="EPT/RTPC-like"/>
    <property type="match status" value="1"/>
</dbReference>
<dbReference type="GO" id="GO:0009423">
    <property type="term" value="P:chorismate biosynthetic process"/>
    <property type="evidence" value="ECO:0007669"/>
    <property type="project" value="UniProtKB-UniRule"/>
</dbReference>
<feature type="binding site" evidence="7">
    <location>
        <position position="371"/>
    </location>
    <ligand>
        <name>phosphoenolpyruvate</name>
        <dbReference type="ChEBI" id="CHEBI:58702"/>
    </ligand>
</feature>
<dbReference type="PROSITE" id="PS00885">
    <property type="entry name" value="EPSP_SYNTHASE_2"/>
    <property type="match status" value="1"/>
</dbReference>
<dbReference type="Proteomes" id="UP000027442">
    <property type="component" value="Unassembled WGS sequence"/>
</dbReference>
<protein>
    <recommendedName>
        <fullName evidence="7">3-phosphoshikimate 1-carboxyvinyltransferase</fullName>
        <ecNumber evidence="7">2.5.1.19</ecNumber>
    </recommendedName>
    <alternativeName>
        <fullName evidence="7">5-enolpyruvylshikimate-3-phosphate synthase</fullName>
        <shortName evidence="7">EPSP synthase</shortName>
        <shortName evidence="7">EPSPS</shortName>
    </alternativeName>
</protein>
<keyword evidence="4 7" id="KW-0808">Transferase</keyword>
<dbReference type="InterPro" id="IPR013792">
    <property type="entry name" value="RNA3'P_cycl/enolpyr_Trfase_a/b"/>
</dbReference>
<evidence type="ECO:0000259" key="8">
    <source>
        <dbReference type="Pfam" id="PF00275"/>
    </source>
</evidence>
<dbReference type="PANTHER" id="PTHR21090">
    <property type="entry name" value="AROM/DEHYDROQUINATE SYNTHASE"/>
    <property type="match status" value="1"/>
</dbReference>
<dbReference type="CDD" id="cd01556">
    <property type="entry name" value="EPSP_synthase"/>
    <property type="match status" value="1"/>
</dbReference>
<keyword evidence="5 7" id="KW-0057">Aromatic amino acid biosynthesis</keyword>
<dbReference type="UniPathway" id="UPA00053">
    <property type="reaction ID" value="UER00089"/>
</dbReference>
<comment type="caution">
    <text evidence="9">The sequence shown here is derived from an EMBL/GenBank/DDBJ whole genome shotgun (WGS) entry which is preliminary data.</text>
</comment>
<proteinExistence type="inferred from homology"/>